<dbReference type="Gene3D" id="3.30.40.10">
    <property type="entry name" value="Zinc/RING finger domain, C3HC4 (zinc finger)"/>
    <property type="match status" value="1"/>
</dbReference>
<evidence type="ECO:0000313" key="4">
    <source>
        <dbReference type="Proteomes" id="UP000235392"/>
    </source>
</evidence>
<evidence type="ECO:0000256" key="1">
    <source>
        <dbReference type="SAM" id="MobiDB-lite"/>
    </source>
</evidence>
<dbReference type="AlphaFoldDB" id="A0A2N5UMM1"/>
<dbReference type="SUPFAM" id="SSF57850">
    <property type="entry name" value="RING/U-box"/>
    <property type="match status" value="1"/>
</dbReference>
<evidence type="ECO:0008006" key="5">
    <source>
        <dbReference type="Google" id="ProtNLM"/>
    </source>
</evidence>
<organism evidence="3 4">
    <name type="scientific">Puccinia coronata f. sp. avenae</name>
    <dbReference type="NCBI Taxonomy" id="200324"/>
    <lineage>
        <taxon>Eukaryota</taxon>
        <taxon>Fungi</taxon>
        <taxon>Dikarya</taxon>
        <taxon>Basidiomycota</taxon>
        <taxon>Pucciniomycotina</taxon>
        <taxon>Pucciniomycetes</taxon>
        <taxon>Pucciniales</taxon>
        <taxon>Pucciniaceae</taxon>
        <taxon>Puccinia</taxon>
    </lineage>
</organism>
<proteinExistence type="predicted"/>
<sequence>MPHILKLVVLLQVATSINAIPVGGQSSRSLFNCKNPFKSVTRSRMFNCFRSDPKSRSASLINGPENSGGTLNNTPGNVVGEAINEAERPAAAVMNDSPSSHLEASGGSAHYRFEQGTTSAQTSRGIDLVLLATLITATPVQDGIDQSLLGRCPSPIESVTGRIHSVQSEADSNPGSELIIDHPRNSVQTSLDTTEDSTGPVMNEAKRSAGPGVSNAERSVLGAPGNSGGLEQGTTSSPTSQQINHKKKECPICFDEMVEDIKPYPGCGHPFHKMEITS</sequence>
<evidence type="ECO:0000256" key="2">
    <source>
        <dbReference type="SAM" id="SignalP"/>
    </source>
</evidence>
<feature type="chain" id="PRO_5014969787" description="RING-type domain-containing protein" evidence="2">
    <location>
        <begin position="20"/>
        <end position="278"/>
    </location>
</feature>
<feature type="signal peptide" evidence="2">
    <location>
        <begin position="1"/>
        <end position="19"/>
    </location>
</feature>
<dbReference type="InterPro" id="IPR013083">
    <property type="entry name" value="Znf_RING/FYVE/PHD"/>
</dbReference>
<accession>A0A2N5UMM1</accession>
<evidence type="ECO:0000313" key="3">
    <source>
        <dbReference type="EMBL" id="PLW39003.1"/>
    </source>
</evidence>
<keyword evidence="2" id="KW-0732">Signal</keyword>
<protein>
    <recommendedName>
        <fullName evidence="5">RING-type domain-containing protein</fullName>
    </recommendedName>
</protein>
<dbReference type="EMBL" id="PGCI01000120">
    <property type="protein sequence ID" value="PLW39003.1"/>
    <property type="molecule type" value="Genomic_DNA"/>
</dbReference>
<feature type="region of interest" description="Disordered" evidence="1">
    <location>
        <begin position="167"/>
        <end position="244"/>
    </location>
</feature>
<reference evidence="3 4" key="1">
    <citation type="submission" date="2017-11" db="EMBL/GenBank/DDBJ databases">
        <title>De novo assembly and phasing of dikaryotic genomes from two isolates of Puccinia coronata f. sp. avenae, the causal agent of oat crown rust.</title>
        <authorList>
            <person name="Miller M.E."/>
            <person name="Zhang Y."/>
            <person name="Omidvar V."/>
            <person name="Sperschneider J."/>
            <person name="Schwessinger B."/>
            <person name="Raley C."/>
            <person name="Palmer J.M."/>
            <person name="Garnica D."/>
            <person name="Upadhyaya N."/>
            <person name="Rathjen J."/>
            <person name="Taylor J.M."/>
            <person name="Park R.F."/>
            <person name="Dodds P.N."/>
            <person name="Hirsch C.D."/>
            <person name="Kianian S.F."/>
            <person name="Figueroa M."/>
        </authorList>
    </citation>
    <scope>NUCLEOTIDE SEQUENCE [LARGE SCALE GENOMIC DNA]</scope>
    <source>
        <strain evidence="3">12SD80</strain>
    </source>
</reference>
<comment type="caution">
    <text evidence="3">The sequence shown here is derived from an EMBL/GenBank/DDBJ whole genome shotgun (WGS) entry which is preliminary data.</text>
</comment>
<gene>
    <name evidence="3" type="ORF">PCASD_08434</name>
</gene>
<dbReference type="Proteomes" id="UP000235392">
    <property type="component" value="Unassembled WGS sequence"/>
</dbReference>
<feature type="compositionally biased region" description="Polar residues" evidence="1">
    <location>
        <begin position="232"/>
        <end position="243"/>
    </location>
</feature>
<name>A0A2N5UMM1_9BASI</name>